<sequence length="383" mass="43312">MEEPLICDNGTGSLKTGRCTSNFPEWSVPSMIGIPNPHYEELADKSLNLSGEYIGFDVEPYRSALEITRPMEEGVVKDWDAMEKIWAYTFQKFERMDRSRTPLLLTEAPMNPLKNREKMAEIMFEKFGFLALDVQVQATLSLYAMGYMTGLVVDSGDGVTHCIPVSEGVVNKHAIARMNLAGRHLTDQLIKLLLIRGYSFHTSADFETVREIKEKLCYVSCNLAEERKLAKETTVLEEDYKLPDGTWIKVGQERFECGELLFSPYLAGKDSEGLSDMIFKSIMNSPMDLRAGLFNSILLSGGTTMLPGISTRIKKDVTAMHKTMRGGTKSKGIKINVEDPPYRKYLVYLGATALARIMKLSPETWVYKFNWDEEGPRVIHKNR</sequence>
<evidence type="ECO:0000256" key="3">
    <source>
        <dbReference type="ARBA" id="ARBA00023212"/>
    </source>
</evidence>
<name>A0AAU9JYZ5_9CILI</name>
<dbReference type="EMBL" id="CAJZBQ010000054">
    <property type="protein sequence ID" value="CAG9332494.1"/>
    <property type="molecule type" value="Genomic_DNA"/>
</dbReference>
<proteinExistence type="inferred from homology"/>
<comment type="subcellular location">
    <subcellularLocation>
        <location evidence="1">Cytoplasm</location>
        <location evidence="1">Cytoskeleton</location>
    </subcellularLocation>
</comment>
<dbReference type="GO" id="GO:0005856">
    <property type="term" value="C:cytoskeleton"/>
    <property type="evidence" value="ECO:0007669"/>
    <property type="project" value="UniProtKB-SubCell"/>
</dbReference>
<dbReference type="Proteomes" id="UP001162131">
    <property type="component" value="Unassembled WGS sequence"/>
</dbReference>
<dbReference type="Gene3D" id="3.90.640.10">
    <property type="entry name" value="Actin, Chain A, domain 4"/>
    <property type="match status" value="1"/>
</dbReference>
<reference evidence="6" key="1">
    <citation type="submission" date="2021-09" db="EMBL/GenBank/DDBJ databases">
        <authorList>
            <consortium name="AG Swart"/>
            <person name="Singh M."/>
            <person name="Singh A."/>
            <person name="Seah K."/>
            <person name="Emmerich C."/>
        </authorList>
    </citation>
    <scope>NUCLEOTIDE SEQUENCE</scope>
    <source>
        <strain evidence="6">ATCC30299</strain>
    </source>
</reference>
<evidence type="ECO:0000313" key="7">
    <source>
        <dbReference type="Proteomes" id="UP001162131"/>
    </source>
</evidence>
<comment type="catalytic activity">
    <reaction evidence="4">
        <text>ATP + H2O = ADP + phosphate + H(+)</text>
        <dbReference type="Rhea" id="RHEA:13065"/>
        <dbReference type="ChEBI" id="CHEBI:15377"/>
        <dbReference type="ChEBI" id="CHEBI:15378"/>
        <dbReference type="ChEBI" id="CHEBI:30616"/>
        <dbReference type="ChEBI" id="CHEBI:43474"/>
        <dbReference type="ChEBI" id="CHEBI:456216"/>
    </reaction>
</comment>
<dbReference type="PANTHER" id="PTHR11937">
    <property type="entry name" value="ACTIN"/>
    <property type="match status" value="1"/>
</dbReference>
<dbReference type="FunFam" id="3.90.640.10:FF:000007">
    <property type="entry name" value="Actin like 7B"/>
    <property type="match status" value="1"/>
</dbReference>
<dbReference type="InterPro" id="IPR004000">
    <property type="entry name" value="Actin"/>
</dbReference>
<dbReference type="PRINTS" id="PR00190">
    <property type="entry name" value="ACTIN"/>
</dbReference>
<keyword evidence="7" id="KW-1185">Reference proteome</keyword>
<dbReference type="AlphaFoldDB" id="A0AAU9JYZ5"/>
<evidence type="ECO:0000256" key="5">
    <source>
        <dbReference type="RuleBase" id="RU000487"/>
    </source>
</evidence>
<protein>
    <recommendedName>
        <fullName evidence="2">Actin, cytoplasmic</fullName>
    </recommendedName>
</protein>
<dbReference type="InterPro" id="IPR043129">
    <property type="entry name" value="ATPase_NBD"/>
</dbReference>
<evidence type="ECO:0000313" key="6">
    <source>
        <dbReference type="EMBL" id="CAG9332494.1"/>
    </source>
</evidence>
<dbReference type="FunFam" id="3.30.420.40:FF:000050">
    <property type="entry name" value="Actin, alpha skeletal muscle"/>
    <property type="match status" value="1"/>
</dbReference>
<keyword evidence="3" id="KW-0963">Cytoplasm</keyword>
<dbReference type="Gene3D" id="3.30.420.40">
    <property type="match status" value="2"/>
</dbReference>
<dbReference type="SMART" id="SM00268">
    <property type="entry name" value="ACTIN"/>
    <property type="match status" value="1"/>
</dbReference>
<dbReference type="SUPFAM" id="SSF53067">
    <property type="entry name" value="Actin-like ATPase domain"/>
    <property type="match status" value="2"/>
</dbReference>
<organism evidence="6 7">
    <name type="scientific">Blepharisma stoltei</name>
    <dbReference type="NCBI Taxonomy" id="1481888"/>
    <lineage>
        <taxon>Eukaryota</taxon>
        <taxon>Sar</taxon>
        <taxon>Alveolata</taxon>
        <taxon>Ciliophora</taxon>
        <taxon>Postciliodesmatophora</taxon>
        <taxon>Heterotrichea</taxon>
        <taxon>Heterotrichida</taxon>
        <taxon>Blepharismidae</taxon>
        <taxon>Blepharisma</taxon>
    </lineage>
</organism>
<accession>A0AAU9JYZ5</accession>
<evidence type="ECO:0000256" key="1">
    <source>
        <dbReference type="ARBA" id="ARBA00004245"/>
    </source>
</evidence>
<evidence type="ECO:0000256" key="2">
    <source>
        <dbReference type="ARBA" id="ARBA00020098"/>
    </source>
</evidence>
<keyword evidence="3" id="KW-0206">Cytoskeleton</keyword>
<dbReference type="Pfam" id="PF00022">
    <property type="entry name" value="Actin"/>
    <property type="match status" value="1"/>
</dbReference>
<dbReference type="InterPro" id="IPR020902">
    <property type="entry name" value="Actin/actin-like_CS"/>
</dbReference>
<evidence type="ECO:0000256" key="4">
    <source>
        <dbReference type="ARBA" id="ARBA00049360"/>
    </source>
</evidence>
<gene>
    <name evidence="6" type="ORF">BSTOLATCC_MIC55940</name>
</gene>
<comment type="caution">
    <text evidence="6">The sequence shown here is derived from an EMBL/GenBank/DDBJ whole genome shotgun (WGS) entry which is preliminary data.</text>
</comment>
<comment type="similarity">
    <text evidence="5">Belongs to the actin family.</text>
</comment>
<dbReference type="PROSITE" id="PS01132">
    <property type="entry name" value="ACTINS_ACT_LIKE"/>
    <property type="match status" value="1"/>
</dbReference>